<feature type="compositionally biased region" description="Basic residues" evidence="1">
    <location>
        <begin position="151"/>
        <end position="168"/>
    </location>
</feature>
<dbReference type="EMBL" id="CADEAL010000369">
    <property type="protein sequence ID" value="CAB1419148.1"/>
    <property type="molecule type" value="Genomic_DNA"/>
</dbReference>
<feature type="compositionally biased region" description="Basic and acidic residues" evidence="1">
    <location>
        <begin position="138"/>
        <end position="150"/>
    </location>
</feature>
<accession>A0A9N7YB09</accession>
<reference evidence="2" key="1">
    <citation type="submission" date="2020-03" db="EMBL/GenBank/DDBJ databases">
        <authorList>
            <person name="Weist P."/>
        </authorList>
    </citation>
    <scope>NUCLEOTIDE SEQUENCE</scope>
</reference>
<name>A0A9N7YB09_PLEPL</name>
<gene>
    <name evidence="2" type="ORF">PLEPLA_LOCUS6976</name>
</gene>
<feature type="compositionally biased region" description="Low complexity" evidence="1">
    <location>
        <begin position="178"/>
        <end position="195"/>
    </location>
</feature>
<evidence type="ECO:0000313" key="2">
    <source>
        <dbReference type="EMBL" id="CAB1419148.1"/>
    </source>
</evidence>
<comment type="caution">
    <text evidence="2">The sequence shown here is derived from an EMBL/GenBank/DDBJ whole genome shotgun (WGS) entry which is preliminary data.</text>
</comment>
<sequence length="195" mass="21587">MASAPPEKESSNHLNEADIVWGLCRQHANLNVRRAPRCGESFSESRPLTWIDMSITHSSSPLLSSPLISSSSSLLSSPLLFLFLSSPLLSSHPTLRPNSKHLVGRLHRREKDVAEANKRILTTGSKRSCKSVPSGLLHETKEVKDKDRQAMRGKGRKGSKGRRRRRRERGGEERLSRELGISWSGSSSAPSTPCD</sequence>
<protein>
    <submittedName>
        <fullName evidence="2">Uncharacterized protein</fullName>
    </submittedName>
</protein>
<evidence type="ECO:0000313" key="3">
    <source>
        <dbReference type="Proteomes" id="UP001153269"/>
    </source>
</evidence>
<proteinExistence type="predicted"/>
<feature type="region of interest" description="Disordered" evidence="1">
    <location>
        <begin position="124"/>
        <end position="195"/>
    </location>
</feature>
<dbReference type="Proteomes" id="UP001153269">
    <property type="component" value="Unassembled WGS sequence"/>
</dbReference>
<keyword evidence="3" id="KW-1185">Reference proteome</keyword>
<organism evidence="2 3">
    <name type="scientific">Pleuronectes platessa</name>
    <name type="common">European plaice</name>
    <dbReference type="NCBI Taxonomy" id="8262"/>
    <lineage>
        <taxon>Eukaryota</taxon>
        <taxon>Metazoa</taxon>
        <taxon>Chordata</taxon>
        <taxon>Craniata</taxon>
        <taxon>Vertebrata</taxon>
        <taxon>Euteleostomi</taxon>
        <taxon>Actinopterygii</taxon>
        <taxon>Neopterygii</taxon>
        <taxon>Teleostei</taxon>
        <taxon>Neoteleostei</taxon>
        <taxon>Acanthomorphata</taxon>
        <taxon>Carangaria</taxon>
        <taxon>Pleuronectiformes</taxon>
        <taxon>Pleuronectoidei</taxon>
        <taxon>Pleuronectidae</taxon>
        <taxon>Pleuronectes</taxon>
    </lineage>
</organism>
<evidence type="ECO:0000256" key="1">
    <source>
        <dbReference type="SAM" id="MobiDB-lite"/>
    </source>
</evidence>
<dbReference type="AlphaFoldDB" id="A0A9N7YB09"/>